<dbReference type="EMBL" id="BQMJ01000035">
    <property type="protein sequence ID" value="GJQ12613.1"/>
    <property type="molecule type" value="Genomic_DNA"/>
</dbReference>
<dbReference type="OrthoDB" id="5824at2759"/>
<sequence length="397" mass="46141">MKLCDFLIEGQKATWKQTPGFILFPMRLFCYKTNFPNRRVRKTICYCQETRVEDRNLLIFGLGYLGKAIAMQLAKQGWNVTGTKRKLTMDKELMESGIEVIELDTESSGQLSETILQKLFWATCILISIPANHQGDPLLNKLEKQINLQSFPKHRIRWIGYISSTVIYEPSKLDNWIDEDAPLAEHMNKASYYISAEEQWRKWTKDSKIRLVIFRLSALYGPFRSALDTLIRIQLLHRNVEGFLQSSAFVGDVLVSRIHLTDACEKIIASMVVSESILFLNPCIINLSDDLPCTRSEVFYYALQLLDESTVNAWNALYLRREDKQLSIPFRESFTTSLQDVYKGIRTRIFDSKKGKRILNQRMKTLLGDYLHFPTYRQGLLHIKNDILIRYHSVFKG</sequence>
<accession>A0A9C7PXA2</accession>
<evidence type="ECO:0000313" key="5">
    <source>
        <dbReference type="Proteomes" id="UP001061958"/>
    </source>
</evidence>
<protein>
    <recommendedName>
        <fullName evidence="3">NAD-dependent epimerase/dehydratase domain-containing protein</fullName>
    </recommendedName>
</protein>
<comment type="caution">
    <text evidence="4">The sequence shown here is derived from an EMBL/GenBank/DDBJ whole genome shotgun (WGS) entry which is preliminary data.</text>
</comment>
<comment type="similarity">
    <text evidence="1">Belongs to the NAD(P)-dependent epimerase/dehydratase family.</text>
</comment>
<dbReference type="Pfam" id="PF01370">
    <property type="entry name" value="Epimerase"/>
    <property type="match status" value="1"/>
</dbReference>
<dbReference type="Gene3D" id="3.40.50.720">
    <property type="entry name" value="NAD(P)-binding Rossmann-like Domain"/>
    <property type="match status" value="1"/>
</dbReference>
<dbReference type="Proteomes" id="UP001061958">
    <property type="component" value="Unassembled WGS sequence"/>
</dbReference>
<organism evidence="4 5">
    <name type="scientific">Galdieria partita</name>
    <dbReference type="NCBI Taxonomy" id="83374"/>
    <lineage>
        <taxon>Eukaryota</taxon>
        <taxon>Rhodophyta</taxon>
        <taxon>Bangiophyceae</taxon>
        <taxon>Galdieriales</taxon>
        <taxon>Galdieriaceae</taxon>
        <taxon>Galdieria</taxon>
    </lineage>
</organism>
<evidence type="ECO:0000259" key="3">
    <source>
        <dbReference type="Pfam" id="PF01370"/>
    </source>
</evidence>
<keyword evidence="5" id="KW-1185">Reference proteome</keyword>
<evidence type="ECO:0000313" key="4">
    <source>
        <dbReference type="EMBL" id="GJQ12613.1"/>
    </source>
</evidence>
<dbReference type="InterPro" id="IPR036291">
    <property type="entry name" value="NAD(P)-bd_dom_sf"/>
</dbReference>
<name>A0A9C7PXA2_9RHOD</name>
<reference evidence="4" key="2">
    <citation type="submission" date="2022-01" db="EMBL/GenBank/DDBJ databases">
        <authorList>
            <person name="Hirooka S."/>
            <person name="Miyagishima S.Y."/>
        </authorList>
    </citation>
    <scope>NUCLEOTIDE SEQUENCE</scope>
    <source>
        <strain evidence="4">NBRC 102759</strain>
    </source>
</reference>
<gene>
    <name evidence="4" type="ORF">GpartN1_g4404.t1</name>
</gene>
<dbReference type="InterPro" id="IPR001509">
    <property type="entry name" value="Epimerase_deHydtase"/>
</dbReference>
<keyword evidence="2" id="KW-0520">NAD</keyword>
<evidence type="ECO:0000256" key="2">
    <source>
        <dbReference type="ARBA" id="ARBA00023027"/>
    </source>
</evidence>
<dbReference type="PANTHER" id="PTHR43574">
    <property type="entry name" value="EPIMERASE-RELATED"/>
    <property type="match status" value="1"/>
</dbReference>
<feature type="domain" description="NAD-dependent epimerase/dehydratase" evidence="3">
    <location>
        <begin position="59"/>
        <end position="228"/>
    </location>
</feature>
<dbReference type="SUPFAM" id="SSF51735">
    <property type="entry name" value="NAD(P)-binding Rossmann-fold domains"/>
    <property type="match status" value="1"/>
</dbReference>
<reference evidence="4" key="1">
    <citation type="journal article" date="2022" name="Proc. Natl. Acad. Sci. U.S.A.">
        <title>Life cycle and functional genomics of the unicellular red alga Galdieria for elucidating algal and plant evolution and industrial use.</title>
        <authorList>
            <person name="Hirooka S."/>
            <person name="Itabashi T."/>
            <person name="Ichinose T.M."/>
            <person name="Onuma R."/>
            <person name="Fujiwara T."/>
            <person name="Yamashita S."/>
            <person name="Jong L.W."/>
            <person name="Tomita R."/>
            <person name="Iwane A.H."/>
            <person name="Miyagishima S.Y."/>
        </authorList>
    </citation>
    <scope>NUCLEOTIDE SEQUENCE</scope>
    <source>
        <strain evidence="4">NBRC 102759</strain>
    </source>
</reference>
<dbReference type="AlphaFoldDB" id="A0A9C7PXA2"/>
<proteinExistence type="inferred from homology"/>
<evidence type="ECO:0000256" key="1">
    <source>
        <dbReference type="ARBA" id="ARBA00007637"/>
    </source>
</evidence>